<name>A0A3L6PH82_PANMI</name>
<keyword evidence="3" id="KW-1185">Reference proteome</keyword>
<reference evidence="3" key="1">
    <citation type="journal article" date="2019" name="Nat. Commun.">
        <title>The genome of broomcorn millet.</title>
        <authorList>
            <person name="Zou C."/>
            <person name="Miki D."/>
            <person name="Li D."/>
            <person name="Tang Q."/>
            <person name="Xiao L."/>
            <person name="Rajput S."/>
            <person name="Deng P."/>
            <person name="Jia W."/>
            <person name="Huang R."/>
            <person name="Zhang M."/>
            <person name="Sun Y."/>
            <person name="Hu J."/>
            <person name="Fu X."/>
            <person name="Schnable P.S."/>
            <person name="Li F."/>
            <person name="Zhang H."/>
            <person name="Feng B."/>
            <person name="Zhu X."/>
            <person name="Liu R."/>
            <person name="Schnable J.C."/>
            <person name="Zhu J.-K."/>
            <person name="Zhang H."/>
        </authorList>
    </citation>
    <scope>NUCLEOTIDE SEQUENCE [LARGE SCALE GENOMIC DNA]</scope>
</reference>
<protein>
    <submittedName>
        <fullName evidence="2">Uncharacterized protein</fullName>
    </submittedName>
</protein>
<dbReference type="Proteomes" id="UP000275267">
    <property type="component" value="Unassembled WGS sequence"/>
</dbReference>
<feature type="region of interest" description="Disordered" evidence="1">
    <location>
        <begin position="230"/>
        <end position="250"/>
    </location>
</feature>
<organism evidence="2 3">
    <name type="scientific">Panicum miliaceum</name>
    <name type="common">Proso millet</name>
    <name type="synonym">Broomcorn millet</name>
    <dbReference type="NCBI Taxonomy" id="4540"/>
    <lineage>
        <taxon>Eukaryota</taxon>
        <taxon>Viridiplantae</taxon>
        <taxon>Streptophyta</taxon>
        <taxon>Embryophyta</taxon>
        <taxon>Tracheophyta</taxon>
        <taxon>Spermatophyta</taxon>
        <taxon>Magnoliopsida</taxon>
        <taxon>Liliopsida</taxon>
        <taxon>Poales</taxon>
        <taxon>Poaceae</taxon>
        <taxon>PACMAD clade</taxon>
        <taxon>Panicoideae</taxon>
        <taxon>Panicodae</taxon>
        <taxon>Paniceae</taxon>
        <taxon>Panicinae</taxon>
        <taxon>Panicum</taxon>
        <taxon>Panicum sect. Panicum</taxon>
    </lineage>
</organism>
<dbReference type="EMBL" id="PQIB02000018">
    <property type="protein sequence ID" value="RLM55836.1"/>
    <property type="molecule type" value="Genomic_DNA"/>
</dbReference>
<dbReference type="OrthoDB" id="676990at2759"/>
<proteinExistence type="predicted"/>
<evidence type="ECO:0000256" key="1">
    <source>
        <dbReference type="SAM" id="MobiDB-lite"/>
    </source>
</evidence>
<comment type="caution">
    <text evidence="2">The sequence shown here is derived from an EMBL/GenBank/DDBJ whole genome shotgun (WGS) entry which is preliminary data.</text>
</comment>
<evidence type="ECO:0000313" key="3">
    <source>
        <dbReference type="Proteomes" id="UP000275267"/>
    </source>
</evidence>
<sequence>MRAVKSGPAASSGRVSAAALAQALLTKILAAATPCSTPAASRSPLASCSVDGGRIHRALRSRAASPTVHAEVSAPSWSRFPAPRPLEPPCRLPAFCLATHASAPGKMSNNNGKCTPDDDDVGHRVAMKSKNTLGAIVRDTLHDIITTDNWKLVPQSRKEVLWAKNGKDVRVDYGRIPNDVWNEFVEQKNITEAKALSVQMVEKALENAENPHHLGSGGYAPKIPKWRKEEEHKLAGLPDTLEGLDERSRN</sequence>
<accession>A0A3L6PH82</accession>
<gene>
    <name evidence="2" type="ORF">C2845_PM10G09810</name>
</gene>
<dbReference type="PANTHER" id="PTHR33018">
    <property type="entry name" value="OS10G0338966 PROTEIN-RELATED"/>
    <property type="match status" value="1"/>
</dbReference>
<dbReference type="PANTHER" id="PTHR33018:SF19">
    <property type="entry name" value="OS12G0558775 PROTEIN"/>
    <property type="match status" value="1"/>
</dbReference>
<evidence type="ECO:0000313" key="2">
    <source>
        <dbReference type="EMBL" id="RLM55836.1"/>
    </source>
</evidence>
<dbReference type="AlphaFoldDB" id="A0A3L6PH82"/>